<gene>
    <name evidence="3" type="ORF">BT96DRAFT_140319</name>
</gene>
<name>A0A6A4HCM5_9AGAR</name>
<keyword evidence="2" id="KW-0812">Transmembrane</keyword>
<dbReference type="EMBL" id="ML769526">
    <property type="protein sequence ID" value="KAE9395731.1"/>
    <property type="molecule type" value="Genomic_DNA"/>
</dbReference>
<feature type="region of interest" description="Disordered" evidence="1">
    <location>
        <begin position="55"/>
        <end position="77"/>
    </location>
</feature>
<keyword evidence="2" id="KW-0472">Membrane</keyword>
<dbReference type="AlphaFoldDB" id="A0A6A4HCM5"/>
<sequence length="77" mass="8513">MGFLQRRPSMVNWKKNSYDAVTMIAGGFISSLLVLTAPPVPLSYKFSNIPYPTKRTQPSSFSSIKIKRKATSSCGAR</sequence>
<organism evidence="3 4">
    <name type="scientific">Gymnopus androsaceus JB14</name>
    <dbReference type="NCBI Taxonomy" id="1447944"/>
    <lineage>
        <taxon>Eukaryota</taxon>
        <taxon>Fungi</taxon>
        <taxon>Dikarya</taxon>
        <taxon>Basidiomycota</taxon>
        <taxon>Agaricomycotina</taxon>
        <taxon>Agaricomycetes</taxon>
        <taxon>Agaricomycetidae</taxon>
        <taxon>Agaricales</taxon>
        <taxon>Marasmiineae</taxon>
        <taxon>Omphalotaceae</taxon>
        <taxon>Gymnopus</taxon>
    </lineage>
</organism>
<keyword evidence="4" id="KW-1185">Reference proteome</keyword>
<evidence type="ECO:0000256" key="2">
    <source>
        <dbReference type="SAM" id="Phobius"/>
    </source>
</evidence>
<keyword evidence="2" id="KW-1133">Transmembrane helix</keyword>
<evidence type="ECO:0000313" key="3">
    <source>
        <dbReference type="EMBL" id="KAE9395731.1"/>
    </source>
</evidence>
<evidence type="ECO:0000313" key="4">
    <source>
        <dbReference type="Proteomes" id="UP000799118"/>
    </source>
</evidence>
<feature type="transmembrane region" description="Helical" evidence="2">
    <location>
        <begin position="20"/>
        <end position="40"/>
    </location>
</feature>
<dbReference type="Proteomes" id="UP000799118">
    <property type="component" value="Unassembled WGS sequence"/>
</dbReference>
<evidence type="ECO:0000256" key="1">
    <source>
        <dbReference type="SAM" id="MobiDB-lite"/>
    </source>
</evidence>
<proteinExistence type="predicted"/>
<reference evidence="3" key="1">
    <citation type="journal article" date="2019" name="Environ. Microbiol.">
        <title>Fungal ecological strategies reflected in gene transcription - a case study of two litter decomposers.</title>
        <authorList>
            <person name="Barbi F."/>
            <person name="Kohler A."/>
            <person name="Barry K."/>
            <person name="Baskaran P."/>
            <person name="Daum C."/>
            <person name="Fauchery L."/>
            <person name="Ihrmark K."/>
            <person name="Kuo A."/>
            <person name="LaButti K."/>
            <person name="Lipzen A."/>
            <person name="Morin E."/>
            <person name="Grigoriev I.V."/>
            <person name="Henrissat B."/>
            <person name="Lindahl B."/>
            <person name="Martin F."/>
        </authorList>
    </citation>
    <scope>NUCLEOTIDE SEQUENCE</scope>
    <source>
        <strain evidence="3">JB14</strain>
    </source>
</reference>
<protein>
    <submittedName>
        <fullName evidence="3">Uncharacterized protein</fullName>
    </submittedName>
</protein>
<accession>A0A6A4HCM5</accession>